<sequence>MKRKFDKSENMSTKFSNFLDKRDKPVVGRLTVSEEAVRNSPYIIKKIEQAKRRLAEHPFPIELLKTT</sequence>
<reference evidence="1 2" key="1">
    <citation type="submission" date="2018-03" db="EMBL/GenBank/DDBJ databases">
        <title>Genomic Encyclopedia of Archaeal and Bacterial Type Strains, Phase II (KMG-II): from individual species to whole genera.</title>
        <authorList>
            <person name="Goeker M."/>
        </authorList>
    </citation>
    <scope>NUCLEOTIDE SEQUENCE [LARGE SCALE GENOMIC DNA]</scope>
    <source>
        <strain evidence="1 2">DSM 18107</strain>
    </source>
</reference>
<name>A0A2P8FMS7_9BACT</name>
<dbReference type="EMBL" id="PYGK01000019">
    <property type="protein sequence ID" value="PSL23012.1"/>
    <property type="molecule type" value="Genomic_DNA"/>
</dbReference>
<evidence type="ECO:0000313" key="2">
    <source>
        <dbReference type="Proteomes" id="UP000240978"/>
    </source>
</evidence>
<comment type="caution">
    <text evidence="1">The sequence shown here is derived from an EMBL/GenBank/DDBJ whole genome shotgun (WGS) entry which is preliminary data.</text>
</comment>
<evidence type="ECO:0000313" key="1">
    <source>
        <dbReference type="EMBL" id="PSL23012.1"/>
    </source>
</evidence>
<keyword evidence="2" id="KW-1185">Reference proteome</keyword>
<dbReference type="OrthoDB" id="685074at2"/>
<protein>
    <submittedName>
        <fullName evidence="1">Uncharacterized protein</fullName>
    </submittedName>
</protein>
<proteinExistence type="predicted"/>
<dbReference type="Proteomes" id="UP000240978">
    <property type="component" value="Unassembled WGS sequence"/>
</dbReference>
<dbReference type="AlphaFoldDB" id="A0A2P8FMS7"/>
<accession>A0A2P8FMS7</accession>
<gene>
    <name evidence="1" type="ORF">CLV42_11932</name>
</gene>
<organism evidence="1 2">
    <name type="scientific">Chitinophaga ginsengisoli</name>
    <dbReference type="NCBI Taxonomy" id="363837"/>
    <lineage>
        <taxon>Bacteria</taxon>
        <taxon>Pseudomonadati</taxon>
        <taxon>Bacteroidota</taxon>
        <taxon>Chitinophagia</taxon>
        <taxon>Chitinophagales</taxon>
        <taxon>Chitinophagaceae</taxon>
        <taxon>Chitinophaga</taxon>
    </lineage>
</organism>